<evidence type="ECO:0000256" key="1">
    <source>
        <dbReference type="ARBA" id="ARBA00004651"/>
    </source>
</evidence>
<dbReference type="InterPro" id="IPR016174">
    <property type="entry name" value="Di-haem_cyt_TM"/>
</dbReference>
<evidence type="ECO:0000256" key="3">
    <source>
        <dbReference type="ARBA" id="ARBA00022692"/>
    </source>
</evidence>
<feature type="transmembrane region" description="Helical" evidence="6">
    <location>
        <begin position="12"/>
        <end position="32"/>
    </location>
</feature>
<dbReference type="PANTHER" id="PTHR30485:SF2">
    <property type="entry name" value="BLL0597 PROTEIN"/>
    <property type="match status" value="1"/>
</dbReference>
<accession>A0AAW8B2Q5</accession>
<dbReference type="EMBL" id="JAUUUU010000003">
    <property type="protein sequence ID" value="MDP1520623.1"/>
    <property type="molecule type" value="Genomic_DNA"/>
</dbReference>
<feature type="transmembrane region" description="Helical" evidence="6">
    <location>
        <begin position="38"/>
        <end position="59"/>
    </location>
</feature>
<feature type="transmembrane region" description="Helical" evidence="6">
    <location>
        <begin position="188"/>
        <end position="205"/>
    </location>
</feature>
<evidence type="ECO:0000256" key="5">
    <source>
        <dbReference type="ARBA" id="ARBA00023136"/>
    </source>
</evidence>
<proteinExistence type="predicted"/>
<dbReference type="GO" id="GO:0020037">
    <property type="term" value="F:heme binding"/>
    <property type="evidence" value="ECO:0007669"/>
    <property type="project" value="TreeGrafter"/>
</dbReference>
<keyword evidence="3 6" id="KW-0812">Transmembrane</keyword>
<keyword evidence="9" id="KW-1185">Reference proteome</keyword>
<dbReference type="PANTHER" id="PTHR30485">
    <property type="entry name" value="NI/FE-HYDROGENASE 1 B-TYPE CYTOCHROME SUBUNIT"/>
    <property type="match status" value="1"/>
</dbReference>
<organism evidence="8 9">
    <name type="scientific">Porticoccus litoralis</name>
    <dbReference type="NCBI Taxonomy" id="434086"/>
    <lineage>
        <taxon>Bacteria</taxon>
        <taxon>Pseudomonadati</taxon>
        <taxon>Pseudomonadota</taxon>
        <taxon>Gammaproteobacteria</taxon>
        <taxon>Cellvibrionales</taxon>
        <taxon>Porticoccaceae</taxon>
        <taxon>Porticoccus</taxon>
    </lineage>
</organism>
<evidence type="ECO:0000256" key="6">
    <source>
        <dbReference type="SAM" id="Phobius"/>
    </source>
</evidence>
<comment type="subcellular location">
    <subcellularLocation>
        <location evidence="1">Cell membrane</location>
        <topology evidence="1">Multi-pass membrane protein</topology>
    </subcellularLocation>
</comment>
<evidence type="ECO:0000256" key="2">
    <source>
        <dbReference type="ARBA" id="ARBA00022475"/>
    </source>
</evidence>
<dbReference type="GO" id="GO:0009055">
    <property type="term" value="F:electron transfer activity"/>
    <property type="evidence" value="ECO:0007669"/>
    <property type="project" value="InterPro"/>
</dbReference>
<dbReference type="Pfam" id="PF01292">
    <property type="entry name" value="Ni_hydr_CYTB"/>
    <property type="match status" value="1"/>
</dbReference>
<feature type="transmembrane region" description="Helical" evidence="6">
    <location>
        <begin position="102"/>
        <end position="122"/>
    </location>
</feature>
<sequence>MKAKCVYDLPTRVFHWLFATLFVVAFTIGNTVDDESLVFSYHMIAGLTLCFLVAWRLVWGVIGTTHARFSDFPLHPRKLIGYFKGLLSGDHKLWSGHNPASSWAAVTMMACAVGLGITGYLMASGLAGEDLEEVHELLANGFLVIVLLHLAGIVLHTSKHRDPIWKSIVNGEKQHVPADSAPVKARRISGVFFLVLTIAFAGYLLQNFNTDTRELNLLGSQLHLGEVEDDDEHESLDDHEHDDD</sequence>
<dbReference type="InterPro" id="IPR011577">
    <property type="entry name" value="Cyt_b561_bac/Ni-Hgenase"/>
</dbReference>
<comment type="caution">
    <text evidence="8">The sequence shown here is derived from an EMBL/GenBank/DDBJ whole genome shotgun (WGS) entry which is preliminary data.</text>
</comment>
<reference evidence="8" key="1">
    <citation type="journal article" date="2010" name="Int. J. Syst. Evol. Microbiol.">
        <title>Porticoccus litoralis gen. nov., sp. nov., a gammaproteobacterium isolated from the Yellow Sea.</title>
        <authorList>
            <person name="Oh H.M."/>
            <person name="Kim H."/>
            <person name="Kim K.M."/>
            <person name="Min G.S."/>
            <person name="Cho J.C."/>
        </authorList>
    </citation>
    <scope>NUCLEOTIDE SEQUENCE</scope>
    <source>
        <strain evidence="8">DSM 25064</strain>
    </source>
</reference>
<protein>
    <submittedName>
        <fullName evidence="8">Cytochrome b/b6 domain-containing protein</fullName>
    </submittedName>
</protein>
<dbReference type="SUPFAM" id="SSF81342">
    <property type="entry name" value="Transmembrane di-heme cytochromes"/>
    <property type="match status" value="1"/>
</dbReference>
<dbReference type="GO" id="GO:0022904">
    <property type="term" value="P:respiratory electron transport chain"/>
    <property type="evidence" value="ECO:0007669"/>
    <property type="project" value="InterPro"/>
</dbReference>
<dbReference type="Proteomes" id="UP001178354">
    <property type="component" value="Unassembled WGS sequence"/>
</dbReference>
<dbReference type="Gene3D" id="1.20.950.20">
    <property type="entry name" value="Transmembrane di-heme cytochromes, Chain C"/>
    <property type="match status" value="1"/>
</dbReference>
<feature type="transmembrane region" description="Helical" evidence="6">
    <location>
        <begin position="137"/>
        <end position="156"/>
    </location>
</feature>
<gene>
    <name evidence="8" type="ORF">Q8A57_06575</name>
</gene>
<keyword evidence="2" id="KW-1003">Cell membrane</keyword>
<reference evidence="8" key="2">
    <citation type="submission" date="2023-08" db="EMBL/GenBank/DDBJ databases">
        <authorList>
            <person name="Luo J."/>
        </authorList>
    </citation>
    <scope>NUCLEOTIDE SEQUENCE</scope>
    <source>
        <strain evidence="8">DSM 25064</strain>
    </source>
</reference>
<evidence type="ECO:0000313" key="9">
    <source>
        <dbReference type="Proteomes" id="UP001178354"/>
    </source>
</evidence>
<dbReference type="RefSeq" id="WP_305170193.1">
    <property type="nucleotide sequence ID" value="NZ_JAUUUU010000003.1"/>
</dbReference>
<name>A0AAW8B2Q5_9GAMM</name>
<dbReference type="AlphaFoldDB" id="A0AAW8B2Q5"/>
<evidence type="ECO:0000256" key="4">
    <source>
        <dbReference type="ARBA" id="ARBA00022989"/>
    </source>
</evidence>
<dbReference type="GO" id="GO:0005886">
    <property type="term" value="C:plasma membrane"/>
    <property type="evidence" value="ECO:0007669"/>
    <property type="project" value="UniProtKB-SubCell"/>
</dbReference>
<evidence type="ECO:0000313" key="8">
    <source>
        <dbReference type="EMBL" id="MDP1520623.1"/>
    </source>
</evidence>
<feature type="domain" description="Cytochrome b561 bacterial/Ni-hydrogenase" evidence="7">
    <location>
        <begin position="6"/>
        <end position="171"/>
    </location>
</feature>
<keyword evidence="5 6" id="KW-0472">Membrane</keyword>
<evidence type="ECO:0000259" key="7">
    <source>
        <dbReference type="Pfam" id="PF01292"/>
    </source>
</evidence>
<keyword evidence="4 6" id="KW-1133">Transmembrane helix</keyword>
<dbReference type="InterPro" id="IPR051542">
    <property type="entry name" value="Hydrogenase_cytochrome"/>
</dbReference>